<dbReference type="SUPFAM" id="SSF53383">
    <property type="entry name" value="PLP-dependent transferases"/>
    <property type="match status" value="1"/>
</dbReference>
<dbReference type="STRING" id="201973.SAMN04488025_105148"/>
<dbReference type="EMBL" id="FOOK01000005">
    <property type="protein sequence ID" value="SFF80522.1"/>
    <property type="molecule type" value="Genomic_DNA"/>
</dbReference>
<dbReference type="Pfam" id="PF01041">
    <property type="entry name" value="DegT_DnrJ_EryC1"/>
    <property type="match status" value="1"/>
</dbReference>
<dbReference type="OrthoDB" id="9810913at2"/>
<dbReference type="PANTHER" id="PTHR30244:SF36">
    <property type="entry name" value="3-OXO-GLUCOSE-6-PHOSPHATE:GLUTAMATE AMINOTRANSFERASE"/>
    <property type="match status" value="1"/>
</dbReference>
<feature type="modified residue" description="N6-(pyridoxal phosphate)lysine" evidence="4">
    <location>
        <position position="186"/>
    </location>
</feature>
<evidence type="ECO:0000256" key="2">
    <source>
        <dbReference type="ARBA" id="ARBA00037999"/>
    </source>
</evidence>
<evidence type="ECO:0000313" key="7">
    <source>
        <dbReference type="Proteomes" id="UP000198661"/>
    </source>
</evidence>
<keyword evidence="7" id="KW-1185">Reference proteome</keyword>
<reference evidence="6 7" key="1">
    <citation type="submission" date="2016-10" db="EMBL/GenBank/DDBJ databases">
        <authorList>
            <person name="de Groot N.N."/>
        </authorList>
    </citation>
    <scope>NUCLEOTIDE SEQUENCE [LARGE SCALE GENOMIC DNA]</scope>
    <source>
        <strain evidence="6 7">DSM 44945</strain>
    </source>
</reference>
<proteinExistence type="inferred from homology"/>
<feature type="active site" description="Proton acceptor" evidence="3">
    <location>
        <position position="186"/>
    </location>
</feature>
<evidence type="ECO:0000256" key="4">
    <source>
        <dbReference type="PIRSR" id="PIRSR000390-2"/>
    </source>
</evidence>
<evidence type="ECO:0000256" key="1">
    <source>
        <dbReference type="ARBA" id="ARBA00022898"/>
    </source>
</evidence>
<evidence type="ECO:0000256" key="3">
    <source>
        <dbReference type="PIRSR" id="PIRSR000390-1"/>
    </source>
</evidence>
<evidence type="ECO:0000313" key="6">
    <source>
        <dbReference type="EMBL" id="SFF80522.1"/>
    </source>
</evidence>
<dbReference type="RefSeq" id="WP_092036302.1">
    <property type="nucleotide sequence ID" value="NZ_FOOK01000005.1"/>
</dbReference>
<dbReference type="Proteomes" id="UP000198661">
    <property type="component" value="Unassembled WGS sequence"/>
</dbReference>
<keyword evidence="1 4" id="KW-0663">Pyridoxal phosphate</keyword>
<dbReference type="InterPro" id="IPR015422">
    <property type="entry name" value="PyrdxlP-dep_Trfase_small"/>
</dbReference>
<dbReference type="Gene3D" id="3.90.1150.10">
    <property type="entry name" value="Aspartate Aminotransferase, domain 1"/>
    <property type="match status" value="1"/>
</dbReference>
<organism evidence="6 7">
    <name type="scientific">Planifilum fulgidum</name>
    <dbReference type="NCBI Taxonomy" id="201973"/>
    <lineage>
        <taxon>Bacteria</taxon>
        <taxon>Bacillati</taxon>
        <taxon>Bacillota</taxon>
        <taxon>Bacilli</taxon>
        <taxon>Bacillales</taxon>
        <taxon>Thermoactinomycetaceae</taxon>
        <taxon>Planifilum</taxon>
    </lineage>
</organism>
<sequence length="370" mass="40781">MNIPLMDLKAQYRSIREEVLKAVEGVLEGGRYILGPEVKALEEEVAALCGAAHGVGVANGTDALVLTLDALGIGPGDEVITTPFTFFATAESISRVGATPVFVDIDPGTFNLDVSKIKEGITPRTKAILPVHIFGQPADMDEVTAIAREHGLWVIEDACQAIGAEYRGRKVGSLGHAACFSFFPTKNLGGYGDGGMVVTDDESLARKLRSLRVHGRTPESKYVNTRIGYNSRLDELQAAVLRVKLRRLEKWNEARRRKARLYSELLRDVPVEPPVEAADRTHIYHLYVIQTEERDALLAHLKRHGIASGVYYPIPLHLQEVYRSLGYGEGSLPRAETAAKRTLALPLYPEMPEEAVRRVAEVVRRFFEGG</sequence>
<dbReference type="InterPro" id="IPR015424">
    <property type="entry name" value="PyrdxlP-dep_Trfase"/>
</dbReference>
<dbReference type="PANTHER" id="PTHR30244">
    <property type="entry name" value="TRANSAMINASE"/>
    <property type="match status" value="1"/>
</dbReference>
<dbReference type="GO" id="GO:0008483">
    <property type="term" value="F:transaminase activity"/>
    <property type="evidence" value="ECO:0007669"/>
    <property type="project" value="TreeGrafter"/>
</dbReference>
<accession>A0A1I2LLW6</accession>
<dbReference type="FunFam" id="3.40.640.10:FF:000089">
    <property type="entry name" value="Aminotransferase, DegT/DnrJ/EryC1/StrS family"/>
    <property type="match status" value="1"/>
</dbReference>
<name>A0A1I2LLW6_9BACL</name>
<dbReference type="AlphaFoldDB" id="A0A1I2LLW6"/>
<dbReference type="InterPro" id="IPR000653">
    <property type="entry name" value="DegT/StrS_aminotransferase"/>
</dbReference>
<dbReference type="PIRSF" id="PIRSF000390">
    <property type="entry name" value="PLP_StrS"/>
    <property type="match status" value="1"/>
</dbReference>
<dbReference type="Gene3D" id="3.40.640.10">
    <property type="entry name" value="Type I PLP-dependent aspartate aminotransferase-like (Major domain)"/>
    <property type="match status" value="1"/>
</dbReference>
<dbReference type="InterPro" id="IPR015421">
    <property type="entry name" value="PyrdxlP-dep_Trfase_major"/>
</dbReference>
<protein>
    <submittedName>
        <fullName evidence="6">dTDP-4-amino-4,6-dideoxygalactose transaminase</fullName>
    </submittedName>
</protein>
<dbReference type="CDD" id="cd00616">
    <property type="entry name" value="AHBA_syn"/>
    <property type="match status" value="1"/>
</dbReference>
<dbReference type="GO" id="GO:0030170">
    <property type="term" value="F:pyridoxal phosphate binding"/>
    <property type="evidence" value="ECO:0007669"/>
    <property type="project" value="UniProtKB-ARBA"/>
</dbReference>
<dbReference type="GO" id="GO:0000271">
    <property type="term" value="P:polysaccharide biosynthetic process"/>
    <property type="evidence" value="ECO:0007669"/>
    <property type="project" value="TreeGrafter"/>
</dbReference>
<gene>
    <name evidence="6" type="ORF">SAMN04488025_105148</name>
</gene>
<comment type="similarity">
    <text evidence="2 5">Belongs to the DegT/DnrJ/EryC1 family.</text>
</comment>
<evidence type="ECO:0000256" key="5">
    <source>
        <dbReference type="RuleBase" id="RU004508"/>
    </source>
</evidence>